<name>A0AAW0GHY8_9APHY</name>
<dbReference type="AlphaFoldDB" id="A0AAW0GHY8"/>
<dbReference type="CDD" id="cd20558">
    <property type="entry name" value="CYCLIN_ScPCL7-like"/>
    <property type="match status" value="1"/>
</dbReference>
<dbReference type="EMBL" id="JASBNA010000004">
    <property type="protein sequence ID" value="KAK7692961.1"/>
    <property type="molecule type" value="Genomic_DNA"/>
</dbReference>
<sequence length="394" mass="43073">MEPSDRVQLPAGFENVDKNILAELIADMMDRLLSHNDRIPLSPESLTRFHSRSAPSITVLDYLRRIVKFTNVENACLLITLHYIDQICARNPTFTLSSLTCHRFLITSVVLSSKALCDVMCPNHIYAKVGGISMTELNTLEREFLRMIDWRLVTTQEVLQEYYINLVRTHSNGSYIITGTQSSSSVSSASASESDMDYEISSHSRPASPTTSINTTTTNTTSTSHTTNTTSTSNSSNSSNSTATTTNTNMDASMNPINTVSDNTNIDADTYIDGNTNSPQPSAMDVGMDMVGGTGGDNSMSDSSNAPQQPQGQEPLLFQTQEREEGPHTSLISPTTLTTLSAQMIHHVQPPILAHSTRPTPSTHPAPTVEQNIAFQAFQSQRTRQEESGDMDLG</sequence>
<dbReference type="Gene3D" id="1.10.472.10">
    <property type="entry name" value="Cyclin-like"/>
    <property type="match status" value="1"/>
</dbReference>
<reference evidence="2 3" key="1">
    <citation type="submission" date="2022-09" db="EMBL/GenBank/DDBJ databases">
        <authorList>
            <person name="Palmer J.M."/>
        </authorList>
    </citation>
    <scope>NUCLEOTIDE SEQUENCE [LARGE SCALE GENOMIC DNA]</scope>
    <source>
        <strain evidence="2 3">DSM 7382</strain>
    </source>
</reference>
<accession>A0AAW0GHY8</accession>
<dbReference type="PANTHER" id="PTHR15615">
    <property type="match status" value="1"/>
</dbReference>
<proteinExistence type="predicted"/>
<protein>
    <recommendedName>
        <fullName evidence="4">Cyclin-domain-containing protein</fullName>
    </recommendedName>
</protein>
<dbReference type="SUPFAM" id="SSF47954">
    <property type="entry name" value="Cyclin-like"/>
    <property type="match status" value="1"/>
</dbReference>
<feature type="region of interest" description="Disordered" evidence="1">
    <location>
        <begin position="185"/>
        <end position="312"/>
    </location>
</feature>
<feature type="compositionally biased region" description="Polar residues" evidence="1">
    <location>
        <begin position="250"/>
        <end position="281"/>
    </location>
</feature>
<comment type="caution">
    <text evidence="2">The sequence shown here is derived from an EMBL/GenBank/DDBJ whole genome shotgun (WGS) entry which is preliminary data.</text>
</comment>
<dbReference type="PANTHER" id="PTHR15615:SF117">
    <property type="entry name" value="PHO85 CYCLIN PHO80"/>
    <property type="match status" value="1"/>
</dbReference>
<dbReference type="GO" id="GO:0016538">
    <property type="term" value="F:cyclin-dependent protein serine/threonine kinase regulator activity"/>
    <property type="evidence" value="ECO:0007669"/>
    <property type="project" value="TreeGrafter"/>
</dbReference>
<dbReference type="GO" id="GO:0000307">
    <property type="term" value="C:cyclin-dependent protein kinase holoenzyme complex"/>
    <property type="evidence" value="ECO:0007669"/>
    <property type="project" value="TreeGrafter"/>
</dbReference>
<organism evidence="2 3">
    <name type="scientific">Cerrena zonata</name>
    <dbReference type="NCBI Taxonomy" id="2478898"/>
    <lineage>
        <taxon>Eukaryota</taxon>
        <taxon>Fungi</taxon>
        <taxon>Dikarya</taxon>
        <taxon>Basidiomycota</taxon>
        <taxon>Agaricomycotina</taxon>
        <taxon>Agaricomycetes</taxon>
        <taxon>Polyporales</taxon>
        <taxon>Cerrenaceae</taxon>
        <taxon>Cerrena</taxon>
    </lineage>
</organism>
<feature type="compositionally biased region" description="Polar residues" evidence="1">
    <location>
        <begin position="298"/>
        <end position="312"/>
    </location>
</feature>
<dbReference type="InterPro" id="IPR013922">
    <property type="entry name" value="Cyclin_PHO80-like"/>
</dbReference>
<evidence type="ECO:0000313" key="3">
    <source>
        <dbReference type="Proteomes" id="UP001385951"/>
    </source>
</evidence>
<feature type="compositionally biased region" description="Low complexity" evidence="1">
    <location>
        <begin position="210"/>
        <end position="249"/>
    </location>
</feature>
<dbReference type="GO" id="GO:0019901">
    <property type="term" value="F:protein kinase binding"/>
    <property type="evidence" value="ECO:0007669"/>
    <property type="project" value="InterPro"/>
</dbReference>
<dbReference type="GO" id="GO:0005634">
    <property type="term" value="C:nucleus"/>
    <property type="evidence" value="ECO:0007669"/>
    <property type="project" value="TreeGrafter"/>
</dbReference>
<dbReference type="InterPro" id="IPR036915">
    <property type="entry name" value="Cyclin-like_sf"/>
</dbReference>
<gene>
    <name evidence="2" type="ORF">QCA50_004602</name>
</gene>
<keyword evidence="3" id="KW-1185">Reference proteome</keyword>
<evidence type="ECO:0000256" key="1">
    <source>
        <dbReference type="SAM" id="MobiDB-lite"/>
    </source>
</evidence>
<dbReference type="Proteomes" id="UP001385951">
    <property type="component" value="Unassembled WGS sequence"/>
</dbReference>
<evidence type="ECO:0008006" key="4">
    <source>
        <dbReference type="Google" id="ProtNLM"/>
    </source>
</evidence>
<evidence type="ECO:0000313" key="2">
    <source>
        <dbReference type="EMBL" id="KAK7692961.1"/>
    </source>
</evidence>
<dbReference type="Pfam" id="PF08613">
    <property type="entry name" value="Cyclin"/>
    <property type="match status" value="1"/>
</dbReference>